<dbReference type="RefSeq" id="XP_004832853.1">
    <property type="nucleotide sequence ID" value="XM_004832796.1"/>
</dbReference>
<dbReference type="GO" id="GO:0005739">
    <property type="term" value="C:mitochondrion"/>
    <property type="evidence" value="ECO:0007669"/>
    <property type="project" value="UniProtKB-SubCell"/>
</dbReference>
<evidence type="ECO:0000313" key="4">
    <source>
        <dbReference type="EMBL" id="EKX73401.1"/>
    </source>
</evidence>
<dbReference type="AlphaFoldDB" id="L1LDH6"/>
<dbReference type="Proteomes" id="UP000031512">
    <property type="component" value="Unassembled WGS sequence"/>
</dbReference>
<evidence type="ECO:0000313" key="5">
    <source>
        <dbReference type="Proteomes" id="UP000031512"/>
    </source>
</evidence>
<keyword evidence="5" id="KW-1185">Reference proteome</keyword>
<dbReference type="VEuPathDB" id="PiroplasmaDB:BEWA_054570"/>
<reference evidence="4 5" key="1">
    <citation type="journal article" date="2012" name="BMC Genomics">
        <title>Comparative genomic analysis and phylogenetic position of Theileria equi.</title>
        <authorList>
            <person name="Kappmeyer L.S."/>
            <person name="Thiagarajan M."/>
            <person name="Herndon D.R."/>
            <person name="Ramsay J.D."/>
            <person name="Caler E."/>
            <person name="Djikeng A."/>
            <person name="Gillespie J.J."/>
            <person name="Lau A.O."/>
            <person name="Roalson E.H."/>
            <person name="Silva J.C."/>
            <person name="Silva M.G."/>
            <person name="Suarez C.E."/>
            <person name="Ueti M.W."/>
            <person name="Nene V.M."/>
            <person name="Mealey R.H."/>
            <person name="Knowles D.P."/>
            <person name="Brayton K.A."/>
        </authorList>
    </citation>
    <scope>NUCLEOTIDE SEQUENCE [LARGE SCALE GENOMIC DNA]</scope>
    <source>
        <strain evidence="4 5">WA</strain>
    </source>
</reference>
<dbReference type="EMBL" id="ACOU01000003">
    <property type="protein sequence ID" value="EKX73401.1"/>
    <property type="molecule type" value="Genomic_DNA"/>
</dbReference>
<accession>L1LDH6</accession>
<keyword evidence="2" id="KW-1015">Disulfide bond</keyword>
<dbReference type="GeneID" id="15803008"/>
<gene>
    <name evidence="4" type="ORF">BEWA_054570</name>
</gene>
<comment type="subcellular location">
    <subcellularLocation>
        <location evidence="3">Mitochondrion</location>
    </subcellularLocation>
</comment>
<dbReference type="Pfam" id="PF08583">
    <property type="entry name" value="Cmc1"/>
    <property type="match status" value="1"/>
</dbReference>
<dbReference type="KEGG" id="beq:BEWA_054570"/>
<comment type="caution">
    <text evidence="4">The sequence shown here is derived from an EMBL/GenBank/DDBJ whole genome shotgun (WGS) entry which is preliminary data.</text>
</comment>
<keyword evidence="3" id="KW-0496">Mitochondrion</keyword>
<evidence type="ECO:0000256" key="2">
    <source>
        <dbReference type="ARBA" id="ARBA00023157"/>
    </source>
</evidence>
<sequence>MKQIGADIRNKCRAEIDEYVNCSAETNLVMFKCKNEAKELYKCVRIYQKDAATPEAQQKVMEERVRKGESVLKEIHL</sequence>
<protein>
    <recommendedName>
        <fullName evidence="3">COX assembly mitochondrial protein</fullName>
    </recommendedName>
</protein>
<dbReference type="OrthoDB" id="364509at2759"/>
<evidence type="ECO:0000256" key="1">
    <source>
        <dbReference type="ARBA" id="ARBA00007347"/>
    </source>
</evidence>
<name>L1LDH6_THEEQ</name>
<organism evidence="4 5">
    <name type="scientific">Theileria equi strain WA</name>
    <dbReference type="NCBI Taxonomy" id="1537102"/>
    <lineage>
        <taxon>Eukaryota</taxon>
        <taxon>Sar</taxon>
        <taxon>Alveolata</taxon>
        <taxon>Apicomplexa</taxon>
        <taxon>Aconoidasida</taxon>
        <taxon>Piroplasmida</taxon>
        <taxon>Theileriidae</taxon>
        <taxon>Theileria</taxon>
    </lineage>
</organism>
<dbReference type="InterPro" id="IPR013892">
    <property type="entry name" value="Cyt_c_biogenesis_Cmc1-like"/>
</dbReference>
<evidence type="ECO:0000256" key="3">
    <source>
        <dbReference type="RuleBase" id="RU364104"/>
    </source>
</evidence>
<proteinExistence type="inferred from homology"/>
<comment type="similarity">
    <text evidence="1 3">Belongs to the CMC family.</text>
</comment>